<dbReference type="EMBL" id="BJWL01000021">
    <property type="protein sequence ID" value="GFZ09818.1"/>
    <property type="molecule type" value="Genomic_DNA"/>
</dbReference>
<accession>A0A7J0GGI1</accession>
<sequence length="99" mass="10972">MAPNPSPSVANQLSWEADNSGIEVVLQQCWASIAPPRFHFLAWLSYLGRLKTAAKLLSLGDFAESKRRAWSIWCDILSDWGIIWVAPNYVKETIGGPGV</sequence>
<organism evidence="1 2">
    <name type="scientific">Actinidia rufa</name>
    <dbReference type="NCBI Taxonomy" id="165716"/>
    <lineage>
        <taxon>Eukaryota</taxon>
        <taxon>Viridiplantae</taxon>
        <taxon>Streptophyta</taxon>
        <taxon>Embryophyta</taxon>
        <taxon>Tracheophyta</taxon>
        <taxon>Spermatophyta</taxon>
        <taxon>Magnoliopsida</taxon>
        <taxon>eudicotyledons</taxon>
        <taxon>Gunneridae</taxon>
        <taxon>Pentapetalae</taxon>
        <taxon>asterids</taxon>
        <taxon>Ericales</taxon>
        <taxon>Actinidiaceae</taxon>
        <taxon>Actinidia</taxon>
    </lineage>
</organism>
<reference evidence="1 2" key="1">
    <citation type="submission" date="2019-07" db="EMBL/GenBank/DDBJ databases">
        <title>De Novo Assembly of kiwifruit Actinidia rufa.</title>
        <authorList>
            <person name="Sugita-Konishi S."/>
            <person name="Sato K."/>
            <person name="Mori E."/>
            <person name="Abe Y."/>
            <person name="Kisaki G."/>
            <person name="Hamano K."/>
            <person name="Suezawa K."/>
            <person name="Otani M."/>
            <person name="Fukuda T."/>
            <person name="Manabe T."/>
            <person name="Gomi K."/>
            <person name="Tabuchi M."/>
            <person name="Akimitsu K."/>
            <person name="Kataoka I."/>
        </authorList>
    </citation>
    <scope>NUCLEOTIDE SEQUENCE [LARGE SCALE GENOMIC DNA]</scope>
    <source>
        <strain evidence="2">cv. Fuchu</strain>
    </source>
</reference>
<dbReference type="Proteomes" id="UP000585474">
    <property type="component" value="Unassembled WGS sequence"/>
</dbReference>
<keyword evidence="2" id="KW-1185">Reference proteome</keyword>
<evidence type="ECO:0000313" key="1">
    <source>
        <dbReference type="EMBL" id="GFZ09818.1"/>
    </source>
</evidence>
<gene>
    <name evidence="1" type="ORF">Acr_21g0004170</name>
</gene>
<evidence type="ECO:0000313" key="2">
    <source>
        <dbReference type="Proteomes" id="UP000585474"/>
    </source>
</evidence>
<protein>
    <recommendedName>
        <fullName evidence="3">Reverse transcriptase zinc-binding domain-containing protein</fullName>
    </recommendedName>
</protein>
<name>A0A7J0GGI1_9ERIC</name>
<proteinExistence type="predicted"/>
<dbReference type="AlphaFoldDB" id="A0A7J0GGI1"/>
<comment type="caution">
    <text evidence="1">The sequence shown here is derived from an EMBL/GenBank/DDBJ whole genome shotgun (WGS) entry which is preliminary data.</text>
</comment>
<evidence type="ECO:0008006" key="3">
    <source>
        <dbReference type="Google" id="ProtNLM"/>
    </source>
</evidence>